<dbReference type="InParanoid" id="T1HX49"/>
<dbReference type="Proteomes" id="UP000015103">
    <property type="component" value="Unassembled WGS sequence"/>
</dbReference>
<evidence type="ECO:0000313" key="6">
    <source>
        <dbReference type="EnsemblMetazoa" id="RPRC008619-PA"/>
    </source>
</evidence>
<sequence>MADTGASNLVGKLFFNLVQTKCFVLKAEKICTKRSRKGKCQKYEFKKLAHIRRNLSY</sequence>
<dbReference type="Gene3D" id="1.20.90.10">
    <property type="entry name" value="Phospholipase A2 domain"/>
    <property type="match status" value="1"/>
</dbReference>
<dbReference type="HOGENOM" id="CLU_1751985_0_0_1"/>
<keyword evidence="7" id="KW-1185">Reference proteome</keyword>
<keyword evidence="4" id="KW-0443">Lipid metabolism</keyword>
<dbReference type="EnsemblMetazoa" id="RPRC008619-RA">
    <property type="protein sequence ID" value="RPRC008619-PA"/>
    <property type="gene ID" value="RPRC008619"/>
</dbReference>
<dbReference type="InterPro" id="IPR036444">
    <property type="entry name" value="PLipase_A2_dom_sf"/>
</dbReference>
<evidence type="ECO:0000256" key="5">
    <source>
        <dbReference type="ARBA" id="ARBA00029903"/>
    </source>
</evidence>
<dbReference type="EMBL" id="ACPB03000377">
    <property type="status" value="NOT_ANNOTATED_CDS"/>
    <property type="molecule type" value="Genomic_DNA"/>
</dbReference>
<protein>
    <recommendedName>
        <fullName evidence="2">phospholipase A2</fullName>
        <ecNumber evidence="2">3.1.1.4</ecNumber>
    </recommendedName>
    <alternativeName>
        <fullName evidence="5">Phosphatidylcholine 2-acylhydrolase</fullName>
    </alternativeName>
</protein>
<accession>T1HX49</accession>
<evidence type="ECO:0000256" key="3">
    <source>
        <dbReference type="ARBA" id="ARBA00022963"/>
    </source>
</evidence>
<dbReference type="EC" id="3.1.1.4" evidence="2"/>
<reference evidence="6" key="1">
    <citation type="submission" date="2015-05" db="UniProtKB">
        <authorList>
            <consortium name="EnsemblMetazoa"/>
        </authorList>
    </citation>
    <scope>IDENTIFICATION</scope>
</reference>
<dbReference type="PANTHER" id="PTHR12253">
    <property type="entry name" value="RH14732P"/>
    <property type="match status" value="1"/>
</dbReference>
<dbReference type="VEuPathDB" id="VectorBase:RPRC008619"/>
<evidence type="ECO:0000256" key="1">
    <source>
        <dbReference type="ARBA" id="ARBA00001913"/>
    </source>
</evidence>
<evidence type="ECO:0000256" key="4">
    <source>
        <dbReference type="ARBA" id="ARBA00023098"/>
    </source>
</evidence>
<dbReference type="GO" id="GO:0004623">
    <property type="term" value="F:phospholipase A2 activity"/>
    <property type="evidence" value="ECO:0007669"/>
    <property type="project" value="UniProtKB-EC"/>
</dbReference>
<dbReference type="GO" id="GO:0016042">
    <property type="term" value="P:lipid catabolic process"/>
    <property type="evidence" value="ECO:0007669"/>
    <property type="project" value="UniProtKB-KW"/>
</dbReference>
<comment type="cofactor">
    <cofactor evidence="1">
        <name>Ca(2+)</name>
        <dbReference type="ChEBI" id="CHEBI:29108"/>
    </cofactor>
</comment>
<evidence type="ECO:0000313" key="7">
    <source>
        <dbReference type="Proteomes" id="UP000015103"/>
    </source>
</evidence>
<evidence type="ECO:0000256" key="2">
    <source>
        <dbReference type="ARBA" id="ARBA00013278"/>
    </source>
</evidence>
<name>T1HX49_RHOPR</name>
<organism evidence="6 7">
    <name type="scientific">Rhodnius prolixus</name>
    <name type="common">Triatomid bug</name>
    <dbReference type="NCBI Taxonomy" id="13249"/>
    <lineage>
        <taxon>Eukaryota</taxon>
        <taxon>Metazoa</taxon>
        <taxon>Ecdysozoa</taxon>
        <taxon>Arthropoda</taxon>
        <taxon>Hexapoda</taxon>
        <taxon>Insecta</taxon>
        <taxon>Pterygota</taxon>
        <taxon>Neoptera</taxon>
        <taxon>Paraneoptera</taxon>
        <taxon>Hemiptera</taxon>
        <taxon>Heteroptera</taxon>
        <taxon>Panheteroptera</taxon>
        <taxon>Cimicomorpha</taxon>
        <taxon>Reduviidae</taxon>
        <taxon>Triatominae</taxon>
        <taxon>Rhodnius</taxon>
    </lineage>
</organism>
<keyword evidence="3" id="KW-0442">Lipid degradation</keyword>
<dbReference type="AlphaFoldDB" id="T1HX49"/>
<dbReference type="STRING" id="13249.T1HX49"/>
<dbReference type="GO" id="GO:0050482">
    <property type="term" value="P:arachidonate secretion"/>
    <property type="evidence" value="ECO:0007669"/>
    <property type="project" value="InterPro"/>
</dbReference>
<proteinExistence type="predicted"/>
<dbReference type="GO" id="GO:0006644">
    <property type="term" value="P:phospholipid metabolic process"/>
    <property type="evidence" value="ECO:0007669"/>
    <property type="project" value="InterPro"/>
</dbReference>